<gene>
    <name evidence="8" type="primary">LOC113210446</name>
</gene>
<dbReference type="AlphaFoldDB" id="A0A6J1SSG5"/>
<dbReference type="GeneID" id="113210446"/>
<sequence length="439" mass="47123">MTAIDAEQFSLRWNNFHNNLTAGFHDLLLGEDLVDVTIAAEGKFVQAHKMVLSVCSPYFKDLFKVNPCKHPIVILKDTGYKELEALLQFMYRGEVNVRQEELAMFLKTAEMLQIKGLTGSDSKKESAEPTSNKTSSNSAPSRTHSLPQDTSTHPPPKRKRSEAPPLPSTSAPTTPSQVVDVTPQTPPEGPSNDQALQDGNDFMNMMNPKMEPQEYDESEDGLDMMADDSVGHDPLVQQLLGGDPKGMAGLGNFVGLPGMKDGNVGQDGGQESWKVVVNCNLCGKVLKRGSLRKHMVDRHSDNVQASTCQYCNKHFRTANSLSNHLSLYHRELTQAAKRQRQPGPGPGALGQTGVALGSGRAALVTSPGVALAAGGCGPMGPAAVPVITHMQPPQYLPMAPLEVNNPLTPCGPPTPSPAPSPAPSDVLPTSTQSWSNCSY</sequence>
<evidence type="ECO:0000313" key="7">
    <source>
        <dbReference type="Proteomes" id="UP000504606"/>
    </source>
</evidence>
<dbReference type="SUPFAM" id="SSF54695">
    <property type="entry name" value="POZ domain"/>
    <property type="match status" value="1"/>
</dbReference>
<dbReference type="GO" id="GO:0005634">
    <property type="term" value="C:nucleus"/>
    <property type="evidence" value="ECO:0007669"/>
    <property type="project" value="UniProtKB-SubCell"/>
</dbReference>
<feature type="domain" description="BTB" evidence="5">
    <location>
        <begin position="34"/>
        <end position="99"/>
    </location>
</feature>
<feature type="region of interest" description="Disordered" evidence="4">
    <location>
        <begin position="406"/>
        <end position="439"/>
    </location>
</feature>
<keyword evidence="2" id="KW-0539">Nucleus</keyword>
<evidence type="ECO:0000313" key="8">
    <source>
        <dbReference type="RefSeq" id="XP_026284229.1"/>
    </source>
</evidence>
<keyword evidence="3" id="KW-0863">Zinc-finger</keyword>
<dbReference type="InterPro" id="IPR011333">
    <property type="entry name" value="SKP1/BTB/POZ_sf"/>
</dbReference>
<dbReference type="Proteomes" id="UP000504606">
    <property type="component" value="Unplaced"/>
</dbReference>
<dbReference type="Gene3D" id="3.30.710.10">
    <property type="entry name" value="Potassium Channel Kv1.1, Chain A"/>
    <property type="match status" value="1"/>
</dbReference>
<feature type="compositionally biased region" description="Polar residues" evidence="4">
    <location>
        <begin position="128"/>
        <end position="152"/>
    </location>
</feature>
<dbReference type="GO" id="GO:0048468">
    <property type="term" value="P:cell development"/>
    <property type="evidence" value="ECO:0007669"/>
    <property type="project" value="UniProtKB-ARBA"/>
</dbReference>
<keyword evidence="3" id="KW-0862">Zinc</keyword>
<dbReference type="InterPro" id="IPR000210">
    <property type="entry name" value="BTB/POZ_dom"/>
</dbReference>
<dbReference type="CDD" id="cd18315">
    <property type="entry name" value="BTB_POZ_BAB-like"/>
    <property type="match status" value="1"/>
</dbReference>
<organism evidence="7 8">
    <name type="scientific">Frankliniella occidentalis</name>
    <name type="common">Western flower thrips</name>
    <name type="synonym">Euthrips occidentalis</name>
    <dbReference type="NCBI Taxonomy" id="133901"/>
    <lineage>
        <taxon>Eukaryota</taxon>
        <taxon>Metazoa</taxon>
        <taxon>Ecdysozoa</taxon>
        <taxon>Arthropoda</taxon>
        <taxon>Hexapoda</taxon>
        <taxon>Insecta</taxon>
        <taxon>Pterygota</taxon>
        <taxon>Neoptera</taxon>
        <taxon>Paraneoptera</taxon>
        <taxon>Thysanoptera</taxon>
        <taxon>Terebrantia</taxon>
        <taxon>Thripoidea</taxon>
        <taxon>Thripidae</taxon>
        <taxon>Frankliniella</taxon>
    </lineage>
</organism>
<feature type="domain" description="C2H2-type" evidence="6">
    <location>
        <begin position="306"/>
        <end position="334"/>
    </location>
</feature>
<evidence type="ECO:0000259" key="5">
    <source>
        <dbReference type="PROSITE" id="PS50097"/>
    </source>
</evidence>
<dbReference type="GO" id="GO:0003006">
    <property type="term" value="P:developmental process involved in reproduction"/>
    <property type="evidence" value="ECO:0007669"/>
    <property type="project" value="UniProtKB-ARBA"/>
</dbReference>
<dbReference type="InterPro" id="IPR013087">
    <property type="entry name" value="Znf_C2H2_type"/>
</dbReference>
<feature type="compositionally biased region" description="Polar residues" evidence="4">
    <location>
        <begin position="429"/>
        <end position="439"/>
    </location>
</feature>
<dbReference type="PROSITE" id="PS50157">
    <property type="entry name" value="ZINC_FINGER_C2H2_2"/>
    <property type="match status" value="1"/>
</dbReference>
<keyword evidence="7" id="KW-1185">Reference proteome</keyword>
<dbReference type="Gene3D" id="3.30.160.60">
    <property type="entry name" value="Classic Zinc Finger"/>
    <property type="match status" value="1"/>
</dbReference>
<feature type="region of interest" description="Disordered" evidence="4">
    <location>
        <begin position="117"/>
        <end position="218"/>
    </location>
</feature>
<dbReference type="PROSITE" id="PS00028">
    <property type="entry name" value="ZINC_FINGER_C2H2_1"/>
    <property type="match status" value="1"/>
</dbReference>
<dbReference type="GO" id="GO:0008270">
    <property type="term" value="F:zinc ion binding"/>
    <property type="evidence" value="ECO:0007669"/>
    <property type="project" value="UniProtKB-KW"/>
</dbReference>
<reference evidence="8" key="1">
    <citation type="submission" date="2025-08" db="UniProtKB">
        <authorList>
            <consortium name="RefSeq"/>
        </authorList>
    </citation>
    <scope>IDENTIFICATION</scope>
    <source>
        <tissue evidence="8">Whole organism</tissue>
    </source>
</reference>
<evidence type="ECO:0000256" key="1">
    <source>
        <dbReference type="ARBA" id="ARBA00004123"/>
    </source>
</evidence>
<dbReference type="PROSITE" id="PS50097">
    <property type="entry name" value="BTB"/>
    <property type="match status" value="1"/>
</dbReference>
<accession>A0A6J1SSG5</accession>
<keyword evidence="3" id="KW-0479">Metal-binding</keyword>
<dbReference type="SMART" id="SM00355">
    <property type="entry name" value="ZnF_C2H2"/>
    <property type="match status" value="2"/>
</dbReference>
<proteinExistence type="predicted"/>
<dbReference type="PANTHER" id="PTHR23110:SF99">
    <property type="entry name" value="BROAD-COMPLEX CORE PROTEIN ISOFORM 6"/>
    <property type="match status" value="1"/>
</dbReference>
<evidence type="ECO:0000256" key="4">
    <source>
        <dbReference type="SAM" id="MobiDB-lite"/>
    </source>
</evidence>
<feature type="compositionally biased region" description="Pro residues" evidence="4">
    <location>
        <begin position="409"/>
        <end position="422"/>
    </location>
</feature>
<protein>
    <submittedName>
        <fullName evidence="8">Broad-complex core protein isoform X2</fullName>
    </submittedName>
</protein>
<dbReference type="Pfam" id="PF00651">
    <property type="entry name" value="BTB"/>
    <property type="match status" value="1"/>
</dbReference>
<evidence type="ECO:0000256" key="3">
    <source>
        <dbReference type="PROSITE-ProRule" id="PRU00042"/>
    </source>
</evidence>
<dbReference type="SMART" id="SM00225">
    <property type="entry name" value="BTB"/>
    <property type="match status" value="1"/>
</dbReference>
<dbReference type="RefSeq" id="XP_026284229.1">
    <property type="nucleotide sequence ID" value="XM_026428444.2"/>
</dbReference>
<evidence type="ECO:0000259" key="6">
    <source>
        <dbReference type="PROSITE" id="PS50157"/>
    </source>
</evidence>
<dbReference type="GO" id="GO:0006357">
    <property type="term" value="P:regulation of transcription by RNA polymerase II"/>
    <property type="evidence" value="ECO:0007669"/>
    <property type="project" value="TreeGrafter"/>
</dbReference>
<dbReference type="InterPro" id="IPR051095">
    <property type="entry name" value="Dros_DevTransReg"/>
</dbReference>
<dbReference type="GO" id="GO:0048513">
    <property type="term" value="P:animal organ development"/>
    <property type="evidence" value="ECO:0007669"/>
    <property type="project" value="UniProtKB-ARBA"/>
</dbReference>
<dbReference type="PANTHER" id="PTHR23110">
    <property type="entry name" value="BTB DOMAIN TRANSCRIPTION FACTOR"/>
    <property type="match status" value="1"/>
</dbReference>
<name>A0A6J1SSG5_FRAOC</name>
<comment type="subcellular location">
    <subcellularLocation>
        <location evidence="1">Nucleus</location>
    </subcellularLocation>
</comment>
<evidence type="ECO:0000256" key="2">
    <source>
        <dbReference type="ARBA" id="ARBA00023242"/>
    </source>
</evidence>